<proteinExistence type="predicted"/>
<sequence>MSFSLPAEINFTTLAIFSALFGGLANIFVKRVVERVRPEYALAPGFLFIAASLALFSPWFYSFSATREAIGAIFLVILIDGIANYYYFKTFVQSEVSIATPLLSVAPLFTFVFGWFFLAEAVSAPKLAAAVCIVVLLVIFSWDRRDIRRFERGTLAPAIISAVLFGASAIPAKYLLSTLGALNAPTLYMFRALAIGAVLSLVYRRAYATIKQGDYRFIFLQAAMAIGQWLLLYSALSRGESGITVTLANTVPIFTFIFGALFLRERITVKKVVATALVIGLVLVV</sequence>
<name>A0A0G1YEW2_9BACT</name>
<feature type="transmembrane region" description="Helical" evidence="1">
    <location>
        <begin position="41"/>
        <end position="63"/>
    </location>
</feature>
<gene>
    <name evidence="3" type="ORF">UY92_C0011G0035</name>
</gene>
<dbReference type="EMBL" id="LCRX01000011">
    <property type="protein sequence ID" value="KKW42013.1"/>
    <property type="molecule type" value="Genomic_DNA"/>
</dbReference>
<dbReference type="Proteomes" id="UP000033870">
    <property type="component" value="Unassembled WGS sequence"/>
</dbReference>
<evidence type="ECO:0000256" key="1">
    <source>
        <dbReference type="SAM" id="Phobius"/>
    </source>
</evidence>
<feature type="domain" description="EamA" evidence="2">
    <location>
        <begin position="158"/>
        <end position="284"/>
    </location>
</feature>
<feature type="domain" description="EamA" evidence="2">
    <location>
        <begin position="14"/>
        <end position="140"/>
    </location>
</feature>
<organism evidence="3 4">
    <name type="scientific">Candidatus Magasanikbacteria bacterium GW2011_GWA2_56_11</name>
    <dbReference type="NCBI Taxonomy" id="1619044"/>
    <lineage>
        <taxon>Bacteria</taxon>
        <taxon>Candidatus Magasanikiibacteriota</taxon>
    </lineage>
</organism>
<dbReference type="AlphaFoldDB" id="A0A0G1YEW2"/>
<feature type="transmembrane region" description="Helical" evidence="1">
    <location>
        <begin position="12"/>
        <end position="29"/>
    </location>
</feature>
<keyword evidence="1" id="KW-0812">Transmembrane</keyword>
<feature type="transmembrane region" description="Helical" evidence="1">
    <location>
        <begin position="69"/>
        <end position="88"/>
    </location>
</feature>
<evidence type="ECO:0000313" key="3">
    <source>
        <dbReference type="EMBL" id="KKW42013.1"/>
    </source>
</evidence>
<feature type="transmembrane region" description="Helical" evidence="1">
    <location>
        <begin position="100"/>
        <end position="118"/>
    </location>
</feature>
<keyword evidence="1" id="KW-0472">Membrane</keyword>
<dbReference type="InterPro" id="IPR037185">
    <property type="entry name" value="EmrE-like"/>
</dbReference>
<dbReference type="SUPFAM" id="SSF103481">
    <property type="entry name" value="Multidrug resistance efflux transporter EmrE"/>
    <property type="match status" value="2"/>
</dbReference>
<dbReference type="Pfam" id="PF00892">
    <property type="entry name" value="EamA"/>
    <property type="match status" value="2"/>
</dbReference>
<feature type="transmembrane region" description="Helical" evidence="1">
    <location>
        <begin position="186"/>
        <end position="203"/>
    </location>
</feature>
<feature type="transmembrane region" description="Helical" evidence="1">
    <location>
        <begin position="242"/>
        <end position="263"/>
    </location>
</feature>
<feature type="transmembrane region" description="Helical" evidence="1">
    <location>
        <begin position="215"/>
        <end position="236"/>
    </location>
</feature>
<dbReference type="InterPro" id="IPR000620">
    <property type="entry name" value="EamA_dom"/>
</dbReference>
<dbReference type="GO" id="GO:0016020">
    <property type="term" value="C:membrane"/>
    <property type="evidence" value="ECO:0007669"/>
    <property type="project" value="InterPro"/>
</dbReference>
<comment type="caution">
    <text evidence="3">The sequence shown here is derived from an EMBL/GenBank/DDBJ whole genome shotgun (WGS) entry which is preliminary data.</text>
</comment>
<feature type="transmembrane region" description="Helical" evidence="1">
    <location>
        <begin position="124"/>
        <end position="142"/>
    </location>
</feature>
<keyword evidence="1" id="KW-1133">Transmembrane helix</keyword>
<dbReference type="PANTHER" id="PTHR22911">
    <property type="entry name" value="ACYL-MALONYL CONDENSING ENZYME-RELATED"/>
    <property type="match status" value="1"/>
</dbReference>
<reference evidence="3 4" key="1">
    <citation type="journal article" date="2015" name="Nature">
        <title>rRNA introns, odd ribosomes, and small enigmatic genomes across a large radiation of phyla.</title>
        <authorList>
            <person name="Brown C.T."/>
            <person name="Hug L.A."/>
            <person name="Thomas B.C."/>
            <person name="Sharon I."/>
            <person name="Castelle C.J."/>
            <person name="Singh A."/>
            <person name="Wilkins M.J."/>
            <person name="Williams K.H."/>
            <person name="Banfield J.F."/>
        </authorList>
    </citation>
    <scope>NUCLEOTIDE SEQUENCE [LARGE SCALE GENOMIC DNA]</scope>
</reference>
<evidence type="ECO:0000259" key="2">
    <source>
        <dbReference type="Pfam" id="PF00892"/>
    </source>
</evidence>
<evidence type="ECO:0000313" key="4">
    <source>
        <dbReference type="Proteomes" id="UP000033870"/>
    </source>
</evidence>
<protein>
    <submittedName>
        <fullName evidence="3">EamA-like protein transporter family</fullName>
    </submittedName>
</protein>
<accession>A0A0G1YEW2</accession>
<dbReference type="STRING" id="1619044.UY92_C0011G0035"/>
<feature type="transmembrane region" description="Helical" evidence="1">
    <location>
        <begin position="154"/>
        <end position="174"/>
    </location>
</feature>